<sequence>MSCHPPIEFLVHPPSPPPSEPEPCVLPPVSDILPNAPYNSSSPSLRLPDLQSLIPQLHDIMPVEPRPRLMLTIPFDQASHSTCSSPTSPFQNFSFDTPFTSPASSPTPNSNIKDDLGRPFLLPPPNISPYHQPHQQSRRMSDSSFHSAHSVNSAHSAHSAYSAYSARSGHSAHSAQSSNSAYFSAASSVHSAFRPVSRSGSVSSVLSRSPSVVSESSTTSSSNNSTTATLDIPTPAKRKRGRPPNAARSAQSAQSFVFVTPTVWEVKRNDAQPNRQCQQDGGAIESTPGYWSQPSNYNNDTDERGINGEEQRKSTTSLNTFTSTKMDTTLTMPKKKRGRKPKMQLQGNSCFVWRDLTARRGANKKQRQKKNVPPVLLAAMPSPEQDEQDDEIDDTDMDLTLNHVKRLCIEETDE</sequence>
<feature type="compositionally biased region" description="Acidic residues" evidence="1">
    <location>
        <begin position="384"/>
        <end position="395"/>
    </location>
</feature>
<feature type="region of interest" description="Disordered" evidence="1">
    <location>
        <begin position="269"/>
        <end position="316"/>
    </location>
</feature>
<feature type="compositionally biased region" description="Polar residues" evidence="1">
    <location>
        <begin position="289"/>
        <end position="299"/>
    </location>
</feature>
<reference evidence="3" key="1">
    <citation type="submission" date="2015-06" db="EMBL/GenBank/DDBJ databases">
        <title>Expansion of signal transduction pathways in fungi by whole-genome duplication.</title>
        <authorList>
            <consortium name="DOE Joint Genome Institute"/>
            <person name="Corrochano L.M."/>
            <person name="Kuo A."/>
            <person name="Marcet-Houben M."/>
            <person name="Polaino S."/>
            <person name="Salamov A."/>
            <person name="Villalobos J.M."/>
            <person name="Alvarez M.I."/>
            <person name="Avalos J."/>
            <person name="Benito E.P."/>
            <person name="Benoit I."/>
            <person name="Burger G."/>
            <person name="Camino L.P."/>
            <person name="Canovas D."/>
            <person name="Cerda-Olmedo E."/>
            <person name="Cheng J.-F."/>
            <person name="Dominguez A."/>
            <person name="Elias M."/>
            <person name="Eslava A.P."/>
            <person name="Glaser F."/>
            <person name="Grimwood J."/>
            <person name="Gutierrez G."/>
            <person name="Heitman J."/>
            <person name="Henrissat B."/>
            <person name="Iturriaga E.A."/>
            <person name="Lang B.F."/>
            <person name="Lavin J.L."/>
            <person name="Lee S."/>
            <person name="Li W."/>
            <person name="Lindquist E."/>
            <person name="Lopez-Garcia S."/>
            <person name="Luque E.M."/>
            <person name="Marcos A.T."/>
            <person name="Martin J."/>
            <person name="McCluskey K."/>
            <person name="Medina H.R."/>
            <person name="Miralles-Duran A."/>
            <person name="Miyazaki A."/>
            <person name="Munoz-Torres E."/>
            <person name="Oguiza J.A."/>
            <person name="Ohm R."/>
            <person name="Olmedo M."/>
            <person name="Orejas M."/>
            <person name="Ortiz-Castellanos L."/>
            <person name="Pisabarro A.G."/>
            <person name="Rodriguez-Romero J."/>
            <person name="Ruiz-Herrera J."/>
            <person name="Ruiz-Vazquez R."/>
            <person name="Sanz C."/>
            <person name="Schackwitz W."/>
            <person name="Schmutz J."/>
            <person name="Shahriari M."/>
            <person name="Shelest E."/>
            <person name="Silva-Franco F."/>
            <person name="Soanes D."/>
            <person name="Syed K."/>
            <person name="Tagua V.G."/>
            <person name="Talbot N.J."/>
            <person name="Thon M."/>
            <person name="De vries R.P."/>
            <person name="Wiebenga A."/>
            <person name="Yadav J.S."/>
            <person name="Braun E.L."/>
            <person name="Baker S."/>
            <person name="Garre V."/>
            <person name="Horwitz B."/>
            <person name="Torres-Martinez S."/>
            <person name="Idnurm A."/>
            <person name="Herrera-Estrella A."/>
            <person name="Gabaldon T."/>
            <person name="Grigoriev I.V."/>
        </authorList>
    </citation>
    <scope>NUCLEOTIDE SEQUENCE [LARGE SCALE GENOMIC DNA]</scope>
    <source>
        <strain evidence="3">NRRL 1555(-)</strain>
    </source>
</reference>
<evidence type="ECO:0000313" key="2">
    <source>
        <dbReference type="EMBL" id="OAD79932.1"/>
    </source>
</evidence>
<feature type="compositionally biased region" description="Low complexity" evidence="1">
    <location>
        <begin position="142"/>
        <end position="152"/>
    </location>
</feature>
<organism evidence="2 3">
    <name type="scientific">Phycomyces blakesleeanus (strain ATCC 8743b / DSM 1359 / FGSC 10004 / NBRC 33097 / NRRL 1555)</name>
    <dbReference type="NCBI Taxonomy" id="763407"/>
    <lineage>
        <taxon>Eukaryota</taxon>
        <taxon>Fungi</taxon>
        <taxon>Fungi incertae sedis</taxon>
        <taxon>Mucoromycota</taxon>
        <taxon>Mucoromycotina</taxon>
        <taxon>Mucoromycetes</taxon>
        <taxon>Mucorales</taxon>
        <taxon>Phycomycetaceae</taxon>
        <taxon>Phycomyces</taxon>
    </lineage>
</organism>
<dbReference type="GeneID" id="29001323"/>
<gene>
    <name evidence="2" type="ORF">PHYBLDRAFT_58975</name>
</gene>
<keyword evidence="3" id="KW-1185">Reference proteome</keyword>
<feature type="compositionally biased region" description="Low complexity" evidence="1">
    <location>
        <begin position="196"/>
        <end position="229"/>
    </location>
</feature>
<feature type="compositionally biased region" description="Basic and acidic residues" evidence="1">
    <location>
        <begin position="301"/>
        <end position="313"/>
    </location>
</feature>
<name>A0A162V4Q7_PHYB8</name>
<dbReference type="Proteomes" id="UP000077315">
    <property type="component" value="Unassembled WGS sequence"/>
</dbReference>
<dbReference type="VEuPathDB" id="FungiDB:PHYBLDRAFT_58975"/>
<accession>A0A162V4Q7</accession>
<dbReference type="OrthoDB" id="2286658at2759"/>
<evidence type="ECO:0000313" key="3">
    <source>
        <dbReference type="Proteomes" id="UP000077315"/>
    </source>
</evidence>
<feature type="region of interest" description="Disordered" evidence="1">
    <location>
        <begin position="94"/>
        <end position="152"/>
    </location>
</feature>
<proteinExistence type="predicted"/>
<dbReference type="InParanoid" id="A0A162V4Q7"/>
<feature type="compositionally biased region" description="Low complexity" evidence="1">
    <location>
        <begin position="94"/>
        <end position="108"/>
    </location>
</feature>
<feature type="compositionally biased region" description="Pro residues" evidence="1">
    <location>
        <begin position="13"/>
        <end position="26"/>
    </location>
</feature>
<dbReference type="RefSeq" id="XP_018297972.1">
    <property type="nucleotide sequence ID" value="XM_018440417.1"/>
</dbReference>
<feature type="compositionally biased region" description="Basic residues" evidence="1">
    <location>
        <begin position="361"/>
        <end position="370"/>
    </location>
</feature>
<feature type="region of interest" description="Disordered" evidence="1">
    <location>
        <begin position="194"/>
        <end position="253"/>
    </location>
</feature>
<evidence type="ECO:0000256" key="1">
    <source>
        <dbReference type="SAM" id="MobiDB-lite"/>
    </source>
</evidence>
<feature type="region of interest" description="Disordered" evidence="1">
    <location>
        <begin position="1"/>
        <end position="44"/>
    </location>
</feature>
<feature type="region of interest" description="Disordered" evidence="1">
    <location>
        <begin position="361"/>
        <end position="395"/>
    </location>
</feature>
<dbReference type="AlphaFoldDB" id="A0A162V4Q7"/>
<protein>
    <submittedName>
        <fullName evidence="2">Uncharacterized protein</fullName>
    </submittedName>
</protein>
<dbReference type="EMBL" id="KV440972">
    <property type="protein sequence ID" value="OAD79932.1"/>
    <property type="molecule type" value="Genomic_DNA"/>
</dbReference>